<keyword evidence="3" id="KW-1185">Reference proteome</keyword>
<keyword evidence="1" id="KW-1133">Transmembrane helix</keyword>
<feature type="transmembrane region" description="Helical" evidence="1">
    <location>
        <begin position="44"/>
        <end position="63"/>
    </location>
</feature>
<keyword evidence="1" id="KW-0472">Membrane</keyword>
<protein>
    <submittedName>
        <fullName evidence="2">Uncharacterized protein</fullName>
    </submittedName>
</protein>
<comment type="caution">
    <text evidence="2">The sequence shown here is derived from an EMBL/GenBank/DDBJ whole genome shotgun (WGS) entry which is preliminary data.</text>
</comment>
<accession>A0AA94EGF9</accession>
<dbReference type="Proteomes" id="UP000286680">
    <property type="component" value="Unassembled WGS sequence"/>
</dbReference>
<feature type="transmembrane region" description="Helical" evidence="1">
    <location>
        <begin position="12"/>
        <end position="32"/>
    </location>
</feature>
<dbReference type="EMBL" id="PIPS01000001">
    <property type="protein sequence ID" value="RUO44480.1"/>
    <property type="molecule type" value="Genomic_DNA"/>
</dbReference>
<reference evidence="3" key="1">
    <citation type="journal article" date="2018" name="Front. Microbiol.">
        <title>Genome-Based Analysis Reveals the Taxonomy and Diversity of the Family Idiomarinaceae.</title>
        <authorList>
            <person name="Liu Y."/>
            <person name="Lai Q."/>
            <person name="Shao Z."/>
        </authorList>
    </citation>
    <scope>NUCLEOTIDE SEQUENCE [LARGE SCALE GENOMIC DNA]</scope>
    <source>
        <strain evidence="3">SN-14</strain>
    </source>
</reference>
<sequence>MKIYKKDITETLFSTLFIAGGFIVGSSIMRSIINGELTFRDDNLFVFIIAFVVAVIFQVRKVLKRQDKVNN</sequence>
<name>A0AA94EGF9_9GAMM</name>
<dbReference type="AlphaFoldDB" id="A0AA94EGF9"/>
<proteinExistence type="predicted"/>
<gene>
    <name evidence="2" type="ORF">CWE23_00055</name>
</gene>
<dbReference type="RefSeq" id="WP_126819048.1">
    <property type="nucleotide sequence ID" value="NZ_PIPS01000001.1"/>
</dbReference>
<evidence type="ECO:0000313" key="3">
    <source>
        <dbReference type="Proteomes" id="UP000286680"/>
    </source>
</evidence>
<evidence type="ECO:0000256" key="1">
    <source>
        <dbReference type="SAM" id="Phobius"/>
    </source>
</evidence>
<evidence type="ECO:0000313" key="2">
    <source>
        <dbReference type="EMBL" id="RUO44480.1"/>
    </source>
</evidence>
<keyword evidence="1" id="KW-0812">Transmembrane</keyword>
<organism evidence="2 3">
    <name type="scientific">Idiomarina aquatica</name>
    <dbReference type="NCBI Taxonomy" id="1327752"/>
    <lineage>
        <taxon>Bacteria</taxon>
        <taxon>Pseudomonadati</taxon>
        <taxon>Pseudomonadota</taxon>
        <taxon>Gammaproteobacteria</taxon>
        <taxon>Alteromonadales</taxon>
        <taxon>Idiomarinaceae</taxon>
        <taxon>Idiomarina</taxon>
    </lineage>
</organism>